<keyword evidence="7" id="KW-0238">DNA-binding</keyword>
<dbReference type="PANTHER" id="PTHR33677">
    <property type="entry name" value="TRANSCRIPTIONAL REPRESSOR FRMR-RELATED"/>
    <property type="match status" value="1"/>
</dbReference>
<dbReference type="GO" id="GO:0005737">
    <property type="term" value="C:cytoplasm"/>
    <property type="evidence" value="ECO:0007669"/>
    <property type="project" value="UniProtKB-SubCell"/>
</dbReference>
<protein>
    <recommendedName>
        <fullName evidence="5">Copper-sensing transcriptional repressor CsoR</fullName>
    </recommendedName>
    <alternativeName>
        <fullName evidence="6">Copper-sensitive operon repressor</fullName>
    </alternativeName>
</protein>
<keyword evidence="8" id="KW-1185">Reference proteome</keyword>
<evidence type="ECO:0000256" key="5">
    <source>
        <dbReference type="ARBA" id="ARBA00039938"/>
    </source>
</evidence>
<dbReference type="InterPro" id="IPR038390">
    <property type="entry name" value="Metal_Tscrpt_repr_sf"/>
</dbReference>
<dbReference type="InterPro" id="IPR003735">
    <property type="entry name" value="Metal_Tscrpt_repr"/>
</dbReference>
<evidence type="ECO:0000313" key="7">
    <source>
        <dbReference type="EMBL" id="SHE70798.1"/>
    </source>
</evidence>
<dbReference type="Pfam" id="PF02583">
    <property type="entry name" value="Trns_repr_metal"/>
    <property type="match status" value="1"/>
</dbReference>
<dbReference type="AlphaFoldDB" id="A0A1M4VPD8"/>
<evidence type="ECO:0000256" key="3">
    <source>
        <dbReference type="ARBA" id="ARBA00022490"/>
    </source>
</evidence>
<gene>
    <name evidence="7" type="ORF">SAMN02745784_01559</name>
</gene>
<dbReference type="Proteomes" id="UP000184114">
    <property type="component" value="Unassembled WGS sequence"/>
</dbReference>
<name>A0A1M4VPD8_9FIRM</name>
<evidence type="ECO:0000256" key="2">
    <source>
        <dbReference type="ARBA" id="ARBA00011738"/>
    </source>
</evidence>
<dbReference type="GeneID" id="90993714"/>
<reference evidence="8" key="1">
    <citation type="submission" date="2016-11" db="EMBL/GenBank/DDBJ databases">
        <authorList>
            <person name="Varghese N."/>
            <person name="Submissions S."/>
        </authorList>
    </citation>
    <scope>NUCLEOTIDE SEQUENCE [LARGE SCALE GENOMIC DNA]</scope>
    <source>
        <strain evidence="8">DSM 18095</strain>
    </source>
</reference>
<dbReference type="GO" id="GO:0003677">
    <property type="term" value="F:DNA binding"/>
    <property type="evidence" value="ECO:0007669"/>
    <property type="project" value="UniProtKB-KW"/>
</dbReference>
<dbReference type="PANTHER" id="PTHR33677:SF4">
    <property type="entry name" value="COPPER-SENSING TRANSCRIPTIONAL REPRESSOR CSOR"/>
    <property type="match status" value="1"/>
</dbReference>
<keyword evidence="4" id="KW-0479">Metal-binding</keyword>
<dbReference type="EMBL" id="FQTY01000005">
    <property type="protein sequence ID" value="SHE70798.1"/>
    <property type="molecule type" value="Genomic_DNA"/>
</dbReference>
<dbReference type="RefSeq" id="WP_072975042.1">
    <property type="nucleotide sequence ID" value="NZ_FQTY01000005.1"/>
</dbReference>
<comment type="subcellular location">
    <subcellularLocation>
        <location evidence="1">Cytoplasm</location>
    </subcellularLocation>
</comment>
<keyword evidence="3" id="KW-0963">Cytoplasm</keyword>
<evidence type="ECO:0000256" key="1">
    <source>
        <dbReference type="ARBA" id="ARBA00004496"/>
    </source>
</evidence>
<dbReference type="Gene3D" id="1.20.58.1000">
    <property type="entry name" value="Metal-sensitive repressor, helix protomer"/>
    <property type="match status" value="1"/>
</dbReference>
<organism evidence="7 8">
    <name type="scientific">Tissierella praeacuta DSM 18095</name>
    <dbReference type="NCBI Taxonomy" id="1123404"/>
    <lineage>
        <taxon>Bacteria</taxon>
        <taxon>Bacillati</taxon>
        <taxon>Bacillota</taxon>
        <taxon>Tissierellia</taxon>
        <taxon>Tissierellales</taxon>
        <taxon>Tissierellaceae</taxon>
        <taxon>Tissierella</taxon>
    </lineage>
</organism>
<proteinExistence type="predicted"/>
<accession>A0A1M4VPD8</accession>
<dbReference type="GO" id="GO:0046872">
    <property type="term" value="F:metal ion binding"/>
    <property type="evidence" value="ECO:0007669"/>
    <property type="project" value="UniProtKB-KW"/>
</dbReference>
<dbReference type="GO" id="GO:0045892">
    <property type="term" value="P:negative regulation of DNA-templated transcription"/>
    <property type="evidence" value="ECO:0007669"/>
    <property type="project" value="UniProtKB-ARBA"/>
</dbReference>
<evidence type="ECO:0000313" key="8">
    <source>
        <dbReference type="Proteomes" id="UP000184114"/>
    </source>
</evidence>
<sequence>MNEGKKKAANKLKTARGQIDGIIKMIEEDRYCVDVSTQILSAIGLLKKANIDVLNGHIRSCVTTAILEGEKQGEEKIEEIINIIDKYIK</sequence>
<comment type="subunit">
    <text evidence="2">Homodimer.</text>
</comment>
<evidence type="ECO:0000256" key="4">
    <source>
        <dbReference type="ARBA" id="ARBA00022723"/>
    </source>
</evidence>
<dbReference type="CDD" id="cd10159">
    <property type="entry name" value="CsoR-like_DUF156_2"/>
    <property type="match status" value="1"/>
</dbReference>
<evidence type="ECO:0000256" key="6">
    <source>
        <dbReference type="ARBA" id="ARBA00041544"/>
    </source>
</evidence>
<dbReference type="STRING" id="1123404.SAMN02745784_01559"/>